<organism evidence="1 2">
    <name type="scientific">Aliiroseovarius sediminilitoris</name>
    <dbReference type="NCBI Taxonomy" id="1173584"/>
    <lineage>
        <taxon>Bacteria</taxon>
        <taxon>Pseudomonadati</taxon>
        <taxon>Pseudomonadota</taxon>
        <taxon>Alphaproteobacteria</taxon>
        <taxon>Rhodobacterales</taxon>
        <taxon>Paracoccaceae</taxon>
        <taxon>Aliiroseovarius</taxon>
    </lineage>
</organism>
<dbReference type="Proteomes" id="UP000199650">
    <property type="component" value="Unassembled WGS sequence"/>
</dbReference>
<reference evidence="1 2" key="1">
    <citation type="submission" date="2016-10" db="EMBL/GenBank/DDBJ databases">
        <authorList>
            <person name="de Groot N.N."/>
        </authorList>
    </citation>
    <scope>NUCLEOTIDE SEQUENCE [LARGE SCALE GENOMIC DNA]</scope>
    <source>
        <strain evidence="1 2">DSM 29439</strain>
    </source>
</reference>
<protein>
    <submittedName>
        <fullName evidence="1">Uncharacterized protein</fullName>
    </submittedName>
</protein>
<name>A0A1I0PL26_9RHOB</name>
<dbReference type="AlphaFoldDB" id="A0A1I0PL26"/>
<evidence type="ECO:0000313" key="1">
    <source>
        <dbReference type="EMBL" id="SEW15029.1"/>
    </source>
</evidence>
<proteinExistence type="predicted"/>
<accession>A0A1I0PL26</accession>
<evidence type="ECO:0000313" key="2">
    <source>
        <dbReference type="Proteomes" id="UP000199650"/>
    </source>
</evidence>
<keyword evidence="2" id="KW-1185">Reference proteome</keyword>
<dbReference type="EMBL" id="FOJB01000001">
    <property type="protein sequence ID" value="SEW15029.1"/>
    <property type="molecule type" value="Genomic_DNA"/>
</dbReference>
<gene>
    <name evidence="1" type="ORF">SAMN05444851_1717</name>
</gene>
<sequence>MLPQMRCLRHDDDPSASVEIHLRLPMRNTDPFLLQVASKSGKRGSLVATGWFPILAPVVYLQVNEIAKVCQTDGMFGQPMTRPGSRLVSPALGIVTILSSDLDPFGTERKFGGGGHFRLFCARNMSSQRGKFGNAGACFSMEISDAYSW</sequence>